<dbReference type="AlphaFoldDB" id="A0A5N7BA96"/>
<accession>A0A5N7BA96</accession>
<dbReference type="EMBL" id="ML736205">
    <property type="protein sequence ID" value="KAE8378669.1"/>
    <property type="molecule type" value="Genomic_DNA"/>
</dbReference>
<gene>
    <name evidence="1" type="ORF">BDV26DRAFT_280941</name>
</gene>
<protein>
    <submittedName>
        <fullName evidence="1">Uncharacterized protein</fullName>
    </submittedName>
</protein>
<proteinExistence type="predicted"/>
<name>A0A5N7BA96_9EURO</name>
<dbReference type="OrthoDB" id="4664297at2759"/>
<keyword evidence="2" id="KW-1185">Reference proteome</keyword>
<sequence length="158" mass="17237">MSSSITLQVTITPPIISAFSATSTVPIQVSVHNPSDAPITVLHWGTPLDPSANVLGLFELHDTTENQPVALPTIQVSRLMPPSVEDLVEIPAGSVIQEEVTLSPVPLTMGHEYSVKAKGIWHWVWEGRREDVTTEMLERLGDARRGEFSSNVVPLHIS</sequence>
<dbReference type="Proteomes" id="UP000326198">
    <property type="component" value="Unassembled WGS sequence"/>
</dbReference>
<evidence type="ECO:0000313" key="2">
    <source>
        <dbReference type="Proteomes" id="UP000326198"/>
    </source>
</evidence>
<evidence type="ECO:0000313" key="1">
    <source>
        <dbReference type="EMBL" id="KAE8378669.1"/>
    </source>
</evidence>
<reference evidence="1 2" key="1">
    <citation type="submission" date="2019-04" db="EMBL/GenBank/DDBJ databases">
        <title>Friends and foes A comparative genomics studyof 23 Aspergillus species from section Flavi.</title>
        <authorList>
            <consortium name="DOE Joint Genome Institute"/>
            <person name="Kjaerbolling I."/>
            <person name="Vesth T."/>
            <person name="Frisvad J.C."/>
            <person name="Nybo J.L."/>
            <person name="Theobald S."/>
            <person name="Kildgaard S."/>
            <person name="Isbrandt T."/>
            <person name="Kuo A."/>
            <person name="Sato A."/>
            <person name="Lyhne E.K."/>
            <person name="Kogle M.E."/>
            <person name="Wiebenga A."/>
            <person name="Kun R.S."/>
            <person name="Lubbers R.J."/>
            <person name="Makela M.R."/>
            <person name="Barry K."/>
            <person name="Chovatia M."/>
            <person name="Clum A."/>
            <person name="Daum C."/>
            <person name="Haridas S."/>
            <person name="He G."/>
            <person name="LaButti K."/>
            <person name="Lipzen A."/>
            <person name="Mondo S."/>
            <person name="Riley R."/>
            <person name="Salamov A."/>
            <person name="Simmons B.A."/>
            <person name="Magnuson J.K."/>
            <person name="Henrissat B."/>
            <person name="Mortensen U.H."/>
            <person name="Larsen T.O."/>
            <person name="Devries R.P."/>
            <person name="Grigoriev I.V."/>
            <person name="Machida M."/>
            <person name="Baker S.E."/>
            <person name="Andersen M.R."/>
        </authorList>
    </citation>
    <scope>NUCLEOTIDE SEQUENCE [LARGE SCALE GENOMIC DNA]</scope>
    <source>
        <strain evidence="1 2">IBT 29228</strain>
    </source>
</reference>
<organism evidence="1 2">
    <name type="scientific">Aspergillus bertholletiae</name>
    <dbReference type="NCBI Taxonomy" id="1226010"/>
    <lineage>
        <taxon>Eukaryota</taxon>
        <taxon>Fungi</taxon>
        <taxon>Dikarya</taxon>
        <taxon>Ascomycota</taxon>
        <taxon>Pezizomycotina</taxon>
        <taxon>Eurotiomycetes</taxon>
        <taxon>Eurotiomycetidae</taxon>
        <taxon>Eurotiales</taxon>
        <taxon>Aspergillaceae</taxon>
        <taxon>Aspergillus</taxon>
        <taxon>Aspergillus subgen. Circumdati</taxon>
    </lineage>
</organism>
<dbReference type="Gene3D" id="2.60.40.2970">
    <property type="match status" value="1"/>
</dbReference>